<reference evidence="3 4" key="1">
    <citation type="submission" date="2021-07" db="EMBL/GenBank/DDBJ databases">
        <title>Sequencing Streptomyces halstedii LGO-A4 genome an citrus endophytic actinomycete.</title>
        <authorList>
            <person name="Samborskyy M."/>
            <person name="Scott N."/>
            <person name="Deglau R."/>
            <person name="Dickens S."/>
            <person name="Oliveira L.G."/>
        </authorList>
    </citation>
    <scope>NUCLEOTIDE SEQUENCE [LARGE SCALE GENOMIC DNA]</scope>
    <source>
        <strain evidence="3 4">LGO-A4</strain>
    </source>
</reference>
<dbReference type="InterPro" id="IPR050267">
    <property type="entry name" value="Anti-sigma-factor_SerPK"/>
</dbReference>
<keyword evidence="4" id="KW-1185">Reference proteome</keyword>
<dbReference type="GO" id="GO:0005524">
    <property type="term" value="F:ATP binding"/>
    <property type="evidence" value="ECO:0007669"/>
    <property type="project" value="UniProtKB-KW"/>
</dbReference>
<protein>
    <submittedName>
        <fullName evidence="3">ATP-binding protein</fullName>
    </submittedName>
</protein>
<organism evidence="3 4">
    <name type="scientific">Streptomyces halstedii</name>
    <dbReference type="NCBI Taxonomy" id="1944"/>
    <lineage>
        <taxon>Bacteria</taxon>
        <taxon>Bacillati</taxon>
        <taxon>Actinomycetota</taxon>
        <taxon>Actinomycetes</taxon>
        <taxon>Kitasatosporales</taxon>
        <taxon>Streptomycetaceae</taxon>
        <taxon>Streptomyces</taxon>
    </lineage>
</organism>
<keyword evidence="1" id="KW-0723">Serine/threonine-protein kinase</keyword>
<accession>A0ABS6U153</accession>
<dbReference type="Pfam" id="PF13581">
    <property type="entry name" value="HATPase_c_2"/>
    <property type="match status" value="1"/>
</dbReference>
<keyword evidence="3" id="KW-0067">ATP-binding</keyword>
<name>A0ABS6U153_STRHA</name>
<dbReference type="PANTHER" id="PTHR35526">
    <property type="entry name" value="ANTI-SIGMA-F FACTOR RSBW-RELATED"/>
    <property type="match status" value="1"/>
</dbReference>
<dbReference type="SUPFAM" id="SSF55874">
    <property type="entry name" value="ATPase domain of HSP90 chaperone/DNA topoisomerase II/histidine kinase"/>
    <property type="match status" value="1"/>
</dbReference>
<keyword evidence="1" id="KW-0418">Kinase</keyword>
<dbReference type="PANTHER" id="PTHR35526:SF3">
    <property type="entry name" value="ANTI-SIGMA-F FACTOR RSBW"/>
    <property type="match status" value="1"/>
</dbReference>
<evidence type="ECO:0000256" key="1">
    <source>
        <dbReference type="ARBA" id="ARBA00022527"/>
    </source>
</evidence>
<dbReference type="EMBL" id="JAHUVW010000004">
    <property type="protein sequence ID" value="MBV7674268.1"/>
    <property type="molecule type" value="Genomic_DNA"/>
</dbReference>
<dbReference type="InterPro" id="IPR036890">
    <property type="entry name" value="HATPase_C_sf"/>
</dbReference>
<evidence type="ECO:0000313" key="4">
    <source>
        <dbReference type="Proteomes" id="UP000735541"/>
    </source>
</evidence>
<keyword evidence="1" id="KW-0808">Transferase</keyword>
<sequence>MDIAPYAEACGQARHWARTALSDWAHPGDVDNALLVVSELVTNAVLHACSPIRACLNLHTDNTLHLAVYDGGPAARAATPRTPHDEHGRGLDIVAALTAGHGRDAASSPFRSRTWATLTAS</sequence>
<feature type="domain" description="Histidine kinase/HSP90-like ATPase" evidence="2">
    <location>
        <begin position="8"/>
        <end position="98"/>
    </location>
</feature>
<comment type="caution">
    <text evidence="3">The sequence shown here is derived from an EMBL/GenBank/DDBJ whole genome shotgun (WGS) entry which is preliminary data.</text>
</comment>
<dbReference type="CDD" id="cd16936">
    <property type="entry name" value="HATPase_RsbW-like"/>
    <property type="match status" value="1"/>
</dbReference>
<gene>
    <name evidence="3" type="ORF">STHAL_33010</name>
</gene>
<evidence type="ECO:0000313" key="3">
    <source>
        <dbReference type="EMBL" id="MBV7674268.1"/>
    </source>
</evidence>
<keyword evidence="3" id="KW-0547">Nucleotide-binding</keyword>
<dbReference type="Proteomes" id="UP000735541">
    <property type="component" value="Unassembled WGS sequence"/>
</dbReference>
<evidence type="ECO:0000259" key="2">
    <source>
        <dbReference type="Pfam" id="PF13581"/>
    </source>
</evidence>
<dbReference type="InterPro" id="IPR003594">
    <property type="entry name" value="HATPase_dom"/>
</dbReference>
<dbReference type="Gene3D" id="3.30.565.10">
    <property type="entry name" value="Histidine kinase-like ATPase, C-terminal domain"/>
    <property type="match status" value="1"/>
</dbReference>
<proteinExistence type="predicted"/>